<comment type="caution">
    <text evidence="2">The sequence shown here is derived from an EMBL/GenBank/DDBJ whole genome shotgun (WGS) entry which is preliminary data.</text>
</comment>
<dbReference type="EMBL" id="QBIU01000001">
    <property type="protein sequence ID" value="MWV70019.1"/>
    <property type="molecule type" value="Genomic_DNA"/>
</dbReference>
<reference evidence="1 4" key="4">
    <citation type="submission" date="2019-12" db="EMBL/GenBank/DDBJ databases">
        <title>Multi-Generational Helicobacter saguini Isolates.</title>
        <authorList>
            <person name="Mannion A."/>
            <person name="Shen Z."/>
            <person name="Fox J.G."/>
        </authorList>
    </citation>
    <scope>NUCLEOTIDE SEQUENCE [LARGE SCALE GENOMIC DNA]</scope>
    <source>
        <strain evidence="1">16-048</strain>
        <strain evidence="4">16-048 (F4)</strain>
    </source>
</reference>
<name>A0A347VNS1_9HELI</name>
<dbReference type="RefSeq" id="WP_034573117.1">
    <property type="nucleotide sequence ID" value="NZ_JRMP02000018.1"/>
</dbReference>
<proteinExistence type="predicted"/>
<sequence>MKSYKIWNFFIESGLLLKLDSKRCGDSKNIIDSIIIKIKNYILWKFIESKFIRYKGYGIWKLDSKDFIKSANLQNLDSKNAINSKSIKDSKEITESITINFQTLQNLKQLQR</sequence>
<organism evidence="2 3">
    <name type="scientific">Helicobacter saguini</name>
    <dbReference type="NCBI Taxonomy" id="1548018"/>
    <lineage>
        <taxon>Bacteria</taxon>
        <taxon>Pseudomonadati</taxon>
        <taxon>Campylobacterota</taxon>
        <taxon>Epsilonproteobacteria</taxon>
        <taxon>Campylobacterales</taxon>
        <taxon>Helicobacteraceae</taxon>
        <taxon>Helicobacter</taxon>
    </lineage>
</organism>
<dbReference type="Proteomes" id="UP000029714">
    <property type="component" value="Unassembled WGS sequence"/>
</dbReference>
<dbReference type="Proteomes" id="UP000477070">
    <property type="component" value="Unassembled WGS sequence"/>
</dbReference>
<reference evidence="2 3" key="2">
    <citation type="journal article" date="2016" name="Infect. Immun.">
        <title>Helicobacter saguini, a Novel Helicobacter Isolated from Cotton-Top Tamarins with Ulcerative Colitis, Has Proinflammatory Properties and Induces Typhlocolitis and Dysplasia in Gnotobiotic IL-10-/- Mice.</title>
        <authorList>
            <person name="Shen Z."/>
            <person name="Mannion A."/>
            <person name="Whary M.T."/>
            <person name="Muthupalani S."/>
            <person name="Sheh A."/>
            <person name="Feng Y."/>
            <person name="Gong G."/>
            <person name="Vandamme P."/>
            <person name="Holcombe H.R."/>
            <person name="Paster B.J."/>
            <person name="Fox J.G."/>
        </authorList>
    </citation>
    <scope>NUCLEOTIDE SEQUENCE [LARGE SCALE GENOMIC DNA]</scope>
    <source>
        <strain evidence="2 3">MIT 97-6194</strain>
    </source>
</reference>
<evidence type="ECO:0000313" key="4">
    <source>
        <dbReference type="Proteomes" id="UP000477070"/>
    </source>
</evidence>
<evidence type="ECO:0000313" key="3">
    <source>
        <dbReference type="Proteomes" id="UP000029714"/>
    </source>
</evidence>
<reference evidence="2 3" key="1">
    <citation type="journal article" date="2014" name="Genome Announc.">
        <title>Draft genome sequences of eight enterohepatic helicobacter species isolated from both laboratory and wild rodents.</title>
        <authorList>
            <person name="Sheh A."/>
            <person name="Shen Z."/>
            <person name="Fox J.G."/>
        </authorList>
    </citation>
    <scope>NUCLEOTIDE SEQUENCE [LARGE SCALE GENOMIC DNA]</scope>
    <source>
        <strain evidence="2 3">MIT 97-6194</strain>
    </source>
</reference>
<protein>
    <submittedName>
        <fullName evidence="2">Uncharacterized protein</fullName>
    </submittedName>
</protein>
<accession>A0A347VNS1</accession>
<dbReference type="STRING" id="1548018.LS64_11230"/>
<gene>
    <name evidence="1" type="ORF">DCO61_08415</name>
    <name evidence="2" type="ORF">LS64_009870</name>
</gene>
<dbReference type="EMBL" id="JRMP02000018">
    <property type="protein sequence ID" value="TLD92721.1"/>
    <property type="molecule type" value="Genomic_DNA"/>
</dbReference>
<dbReference type="AlphaFoldDB" id="A0A347VNS1"/>
<evidence type="ECO:0000313" key="1">
    <source>
        <dbReference type="EMBL" id="MWV70019.1"/>
    </source>
</evidence>
<keyword evidence="3" id="KW-1185">Reference proteome</keyword>
<reference evidence="2" key="3">
    <citation type="submission" date="2018-04" db="EMBL/GenBank/DDBJ databases">
        <authorList>
            <person name="Sheh A."/>
            <person name="Shen Z."/>
            <person name="Mannion A.J."/>
            <person name="Fox J.G."/>
        </authorList>
    </citation>
    <scope>NUCLEOTIDE SEQUENCE</scope>
    <source>
        <strain evidence="2">MIT 97-6194</strain>
    </source>
</reference>
<evidence type="ECO:0000313" key="2">
    <source>
        <dbReference type="EMBL" id="TLD92721.1"/>
    </source>
</evidence>